<reference evidence="8 9" key="1">
    <citation type="submission" date="2017-01" db="EMBL/GenBank/DDBJ databases">
        <title>Draft sequence of Acidihalobacter ferrooxidans strain DSM 14175 (strain V8).</title>
        <authorList>
            <person name="Khaleque H.N."/>
            <person name="Ramsay J.P."/>
            <person name="Murphy R.J.T."/>
            <person name="Kaksonen A.H."/>
            <person name="Boxall N.J."/>
            <person name="Watkin E.L.J."/>
        </authorList>
    </citation>
    <scope>NUCLEOTIDE SEQUENCE [LARGE SCALE GENOMIC DNA]</scope>
    <source>
        <strain evidence="8 9">V8</strain>
    </source>
</reference>
<evidence type="ECO:0000259" key="7">
    <source>
        <dbReference type="Pfam" id="PF01029"/>
    </source>
</evidence>
<dbReference type="OrthoDB" id="9789556at2"/>
<dbReference type="Pfam" id="PF01029">
    <property type="entry name" value="NusB"/>
    <property type="match status" value="1"/>
</dbReference>
<dbReference type="Proteomes" id="UP000243807">
    <property type="component" value="Chromosome"/>
</dbReference>
<dbReference type="PANTHER" id="PTHR11078:SF3">
    <property type="entry name" value="ANTITERMINATION NUSB DOMAIN-CONTAINING PROTEIN"/>
    <property type="match status" value="1"/>
</dbReference>
<dbReference type="HAMAP" id="MF_00073">
    <property type="entry name" value="NusB"/>
    <property type="match status" value="1"/>
</dbReference>
<dbReference type="NCBIfam" id="TIGR01951">
    <property type="entry name" value="nusB"/>
    <property type="match status" value="1"/>
</dbReference>
<keyword evidence="4 6" id="KW-0805">Transcription regulation</keyword>
<accession>A0A1P8UKB1</accession>
<dbReference type="Gene3D" id="1.10.940.10">
    <property type="entry name" value="NusB-like"/>
    <property type="match status" value="1"/>
</dbReference>
<evidence type="ECO:0000256" key="2">
    <source>
        <dbReference type="ARBA" id="ARBA00022814"/>
    </source>
</evidence>
<keyword evidence="5 6" id="KW-0804">Transcription</keyword>
<gene>
    <name evidence="6" type="primary">nusB</name>
    <name evidence="8" type="ORF">BW247_14760</name>
</gene>
<dbReference type="GO" id="GO:0031564">
    <property type="term" value="P:transcription antitermination"/>
    <property type="evidence" value="ECO:0007669"/>
    <property type="project" value="UniProtKB-KW"/>
</dbReference>
<evidence type="ECO:0000256" key="5">
    <source>
        <dbReference type="ARBA" id="ARBA00023163"/>
    </source>
</evidence>
<proteinExistence type="inferred from homology"/>
<name>A0A1P8UKB1_9GAMM</name>
<keyword evidence="9" id="KW-1185">Reference proteome</keyword>
<dbReference type="GO" id="GO:0005829">
    <property type="term" value="C:cytosol"/>
    <property type="evidence" value="ECO:0007669"/>
    <property type="project" value="TreeGrafter"/>
</dbReference>
<evidence type="ECO:0000313" key="8">
    <source>
        <dbReference type="EMBL" id="APZ44192.1"/>
    </source>
</evidence>
<dbReference type="InterPro" id="IPR035926">
    <property type="entry name" value="NusB-like_sf"/>
</dbReference>
<feature type="domain" description="NusB/RsmB/TIM44" evidence="7">
    <location>
        <begin position="14"/>
        <end position="139"/>
    </location>
</feature>
<evidence type="ECO:0000313" key="9">
    <source>
        <dbReference type="Proteomes" id="UP000243807"/>
    </source>
</evidence>
<evidence type="ECO:0000256" key="3">
    <source>
        <dbReference type="ARBA" id="ARBA00022884"/>
    </source>
</evidence>
<sequence>MNQDELRRLVQGRHAARRVALQALYQWQMTGDSPKDILTQFREERPLKGADLDYFRELTLGVPERVAELDAAVEPFLDRALALVDPVERAVLRLATYELIERLDVPYRVVLNEAVDLAKVFGAEQGHRFVNGVLDKAVRRLREAEIAAAAR</sequence>
<dbReference type="EMBL" id="CP019434">
    <property type="protein sequence ID" value="APZ44192.1"/>
    <property type="molecule type" value="Genomic_DNA"/>
</dbReference>
<comment type="similarity">
    <text evidence="1 6">Belongs to the NusB family.</text>
</comment>
<dbReference type="InterPro" id="IPR011605">
    <property type="entry name" value="NusB_fam"/>
</dbReference>
<evidence type="ECO:0000256" key="4">
    <source>
        <dbReference type="ARBA" id="ARBA00023015"/>
    </source>
</evidence>
<evidence type="ECO:0000256" key="6">
    <source>
        <dbReference type="HAMAP-Rule" id="MF_00073"/>
    </source>
</evidence>
<dbReference type="KEGG" id="afy:BW247_14760"/>
<organism evidence="8 9">
    <name type="scientific">Acidihalobacter ferrooxydans</name>
    <dbReference type="NCBI Taxonomy" id="1765967"/>
    <lineage>
        <taxon>Bacteria</taxon>
        <taxon>Pseudomonadati</taxon>
        <taxon>Pseudomonadota</taxon>
        <taxon>Gammaproteobacteria</taxon>
        <taxon>Chromatiales</taxon>
        <taxon>Ectothiorhodospiraceae</taxon>
        <taxon>Acidihalobacter</taxon>
    </lineage>
</organism>
<keyword evidence="2 6" id="KW-0889">Transcription antitermination</keyword>
<protein>
    <recommendedName>
        <fullName evidence="6">Transcription antitermination protein NusB</fullName>
    </recommendedName>
    <alternativeName>
        <fullName evidence="6">Antitermination factor NusB</fullName>
    </alternativeName>
</protein>
<dbReference type="PANTHER" id="PTHR11078">
    <property type="entry name" value="N UTILIZATION SUBSTANCE PROTEIN B-RELATED"/>
    <property type="match status" value="1"/>
</dbReference>
<dbReference type="GO" id="GO:0006353">
    <property type="term" value="P:DNA-templated transcription termination"/>
    <property type="evidence" value="ECO:0007669"/>
    <property type="project" value="UniProtKB-UniRule"/>
</dbReference>
<dbReference type="RefSeq" id="WP_076837815.1">
    <property type="nucleotide sequence ID" value="NZ_CP019434.1"/>
</dbReference>
<dbReference type="AlphaFoldDB" id="A0A1P8UKB1"/>
<dbReference type="InterPro" id="IPR006027">
    <property type="entry name" value="NusB_RsmB_TIM44"/>
</dbReference>
<dbReference type="GO" id="GO:0003723">
    <property type="term" value="F:RNA binding"/>
    <property type="evidence" value="ECO:0007669"/>
    <property type="project" value="UniProtKB-UniRule"/>
</dbReference>
<keyword evidence="3 6" id="KW-0694">RNA-binding</keyword>
<comment type="function">
    <text evidence="6">Involved in transcription antitermination. Required for transcription of ribosomal RNA (rRNA) genes. Binds specifically to the boxA antiterminator sequence of the ribosomal RNA (rrn) operons.</text>
</comment>
<dbReference type="STRING" id="1765967.BW247_14760"/>
<evidence type="ECO:0000256" key="1">
    <source>
        <dbReference type="ARBA" id="ARBA00005952"/>
    </source>
</evidence>
<dbReference type="SUPFAM" id="SSF48013">
    <property type="entry name" value="NusB-like"/>
    <property type="match status" value="1"/>
</dbReference>